<dbReference type="CDD" id="cd13131">
    <property type="entry name" value="MATE_NorM_like"/>
    <property type="match status" value="1"/>
</dbReference>
<feature type="transmembrane region" description="Helical" evidence="10">
    <location>
        <begin position="351"/>
        <end position="374"/>
    </location>
</feature>
<comment type="subcellular location">
    <subcellularLocation>
        <location evidence="1">Cell inner membrane</location>
        <topology evidence="1">Multi-pass membrane protein</topology>
    </subcellularLocation>
</comment>
<dbReference type="RefSeq" id="WP_131448402.1">
    <property type="nucleotide sequence ID" value="NZ_SJZB01000046.1"/>
</dbReference>
<dbReference type="InterPro" id="IPR048279">
    <property type="entry name" value="MdtK-like"/>
</dbReference>
<feature type="transmembrane region" description="Helical" evidence="10">
    <location>
        <begin position="317"/>
        <end position="339"/>
    </location>
</feature>
<evidence type="ECO:0000256" key="8">
    <source>
        <dbReference type="ARBA" id="ARBA00023136"/>
    </source>
</evidence>
<feature type="transmembrane region" description="Helical" evidence="10">
    <location>
        <begin position="127"/>
        <end position="146"/>
    </location>
</feature>
<dbReference type="Pfam" id="PF01554">
    <property type="entry name" value="MatE"/>
    <property type="match status" value="2"/>
</dbReference>
<dbReference type="GO" id="GO:0015297">
    <property type="term" value="F:antiporter activity"/>
    <property type="evidence" value="ECO:0007669"/>
    <property type="project" value="UniProtKB-KW"/>
</dbReference>
<evidence type="ECO:0000256" key="7">
    <source>
        <dbReference type="ARBA" id="ARBA00023065"/>
    </source>
</evidence>
<evidence type="ECO:0000313" key="11">
    <source>
        <dbReference type="EMBL" id="TCJ11956.1"/>
    </source>
</evidence>
<evidence type="ECO:0000256" key="1">
    <source>
        <dbReference type="ARBA" id="ARBA00004429"/>
    </source>
</evidence>
<evidence type="ECO:0000256" key="4">
    <source>
        <dbReference type="ARBA" id="ARBA00022475"/>
    </source>
</evidence>
<dbReference type="Proteomes" id="UP000295443">
    <property type="component" value="Unassembled WGS sequence"/>
</dbReference>
<proteinExistence type="predicted"/>
<dbReference type="NCBIfam" id="TIGR00797">
    <property type="entry name" value="matE"/>
    <property type="match status" value="1"/>
</dbReference>
<organism evidence="11 12">
    <name type="scientific">Parasulfuritortus cantonensis</name>
    <dbReference type="NCBI Taxonomy" id="2528202"/>
    <lineage>
        <taxon>Bacteria</taxon>
        <taxon>Pseudomonadati</taxon>
        <taxon>Pseudomonadota</taxon>
        <taxon>Betaproteobacteria</taxon>
        <taxon>Nitrosomonadales</taxon>
        <taxon>Thiobacillaceae</taxon>
        <taxon>Parasulfuritortus</taxon>
    </lineage>
</organism>
<feature type="transmembrane region" description="Helical" evidence="10">
    <location>
        <begin position="274"/>
        <end position="296"/>
    </location>
</feature>
<feature type="transmembrane region" description="Helical" evidence="10">
    <location>
        <begin position="233"/>
        <end position="262"/>
    </location>
</feature>
<dbReference type="PANTHER" id="PTHR43298">
    <property type="entry name" value="MULTIDRUG RESISTANCE PROTEIN NORM-RELATED"/>
    <property type="match status" value="1"/>
</dbReference>
<evidence type="ECO:0000256" key="6">
    <source>
        <dbReference type="ARBA" id="ARBA00022989"/>
    </source>
</evidence>
<dbReference type="OrthoDB" id="9780160at2"/>
<feature type="transmembrane region" description="Helical" evidence="10">
    <location>
        <begin position="418"/>
        <end position="438"/>
    </location>
</feature>
<dbReference type="PIRSF" id="PIRSF006603">
    <property type="entry name" value="DinF"/>
    <property type="match status" value="1"/>
</dbReference>
<dbReference type="EMBL" id="SJZB01000046">
    <property type="protein sequence ID" value="TCJ11956.1"/>
    <property type="molecule type" value="Genomic_DNA"/>
</dbReference>
<protein>
    <recommendedName>
        <fullName evidence="9">Multidrug-efflux transporter</fullName>
    </recommendedName>
</protein>
<keyword evidence="6 10" id="KW-1133">Transmembrane helix</keyword>
<keyword evidence="7" id="KW-0406">Ion transport</keyword>
<feature type="transmembrane region" description="Helical" evidence="10">
    <location>
        <begin position="50"/>
        <end position="71"/>
    </location>
</feature>
<keyword evidence="2" id="KW-0813">Transport</keyword>
<sequence>MKATSLTGELVRLAWPVYVAQIATMASAAIDTVMAGRLSAVDLAVVGVASSIQVTILMSLAGVLFALPALIAHSQGAGRPAEVGRDVHQSLWIAFVLCVVAVLLLMHPEPFLAMSDLRPDVEAKVRAYLDASVWGVPGFMAFRIFFGFSAGIGEPRAVMAYNLVALALKPPLNALFMYGFLGLPAMGAPGCAVATSVEISLIAVLAWAGCLGNRRYAGYRLGAPLARPDYAAIAAYLKLGVPIALTFIADITAFTFMALFIARLGPAVSAAHQIAANLAALAFMLPLSIGNASAILAGQALGAGQPGRARRVCGRGLGLGLVCGGLTSLAFWLGAPWIAAFYTGAEAVRRLAAPLIVLVAAYHLADTVQAIAVNALRGYKRTAIPMVIYTTSLWGLGLGGGVLLGLTDRLGPARGAAGFWLAGIASLALAAGLVALYLDRVSRAAAGR</sequence>
<name>A0A4V2NV36_9PROT</name>
<evidence type="ECO:0000256" key="2">
    <source>
        <dbReference type="ARBA" id="ARBA00022448"/>
    </source>
</evidence>
<reference evidence="11 12" key="1">
    <citation type="submission" date="2019-03" db="EMBL/GenBank/DDBJ databases">
        <title>Genome sequence of Thiobacillaceae bacterium LSR1, a sulfur-oxidizing bacterium isolated from freshwater sediment.</title>
        <authorList>
            <person name="Li S."/>
        </authorList>
    </citation>
    <scope>NUCLEOTIDE SEQUENCE [LARGE SCALE GENOMIC DNA]</scope>
    <source>
        <strain evidence="11 12">LSR1</strain>
    </source>
</reference>
<keyword evidence="4" id="KW-1003">Cell membrane</keyword>
<dbReference type="GO" id="GO:0042910">
    <property type="term" value="F:xenobiotic transmembrane transporter activity"/>
    <property type="evidence" value="ECO:0007669"/>
    <property type="project" value="InterPro"/>
</dbReference>
<feature type="transmembrane region" description="Helical" evidence="10">
    <location>
        <begin position="91"/>
        <end position="107"/>
    </location>
</feature>
<feature type="transmembrane region" description="Helical" evidence="10">
    <location>
        <begin position="12"/>
        <end position="30"/>
    </location>
</feature>
<dbReference type="PANTHER" id="PTHR43298:SF2">
    <property type="entry name" value="FMN_FAD EXPORTER YEEO-RELATED"/>
    <property type="match status" value="1"/>
</dbReference>
<evidence type="ECO:0000256" key="5">
    <source>
        <dbReference type="ARBA" id="ARBA00022692"/>
    </source>
</evidence>
<evidence type="ECO:0000256" key="10">
    <source>
        <dbReference type="SAM" id="Phobius"/>
    </source>
</evidence>
<keyword evidence="5 10" id="KW-0812">Transmembrane</keyword>
<keyword evidence="3" id="KW-0050">Antiport</keyword>
<evidence type="ECO:0000256" key="3">
    <source>
        <dbReference type="ARBA" id="ARBA00022449"/>
    </source>
</evidence>
<dbReference type="GO" id="GO:0006811">
    <property type="term" value="P:monoatomic ion transport"/>
    <property type="evidence" value="ECO:0007669"/>
    <property type="project" value="UniProtKB-KW"/>
</dbReference>
<keyword evidence="8 10" id="KW-0472">Membrane</keyword>
<feature type="transmembrane region" description="Helical" evidence="10">
    <location>
        <begin position="386"/>
        <end position="406"/>
    </location>
</feature>
<dbReference type="GO" id="GO:0005886">
    <property type="term" value="C:plasma membrane"/>
    <property type="evidence" value="ECO:0007669"/>
    <property type="project" value="UniProtKB-SubCell"/>
</dbReference>
<comment type="caution">
    <text evidence="11">The sequence shown here is derived from an EMBL/GenBank/DDBJ whole genome shotgun (WGS) entry which is preliminary data.</text>
</comment>
<feature type="transmembrane region" description="Helical" evidence="10">
    <location>
        <begin position="158"/>
        <end position="181"/>
    </location>
</feature>
<gene>
    <name evidence="11" type="ORF">EZJ19_13400</name>
</gene>
<dbReference type="AlphaFoldDB" id="A0A4V2NV36"/>
<evidence type="ECO:0000256" key="9">
    <source>
        <dbReference type="ARBA" id="ARBA00031636"/>
    </source>
</evidence>
<dbReference type="InterPro" id="IPR002528">
    <property type="entry name" value="MATE_fam"/>
</dbReference>
<accession>A0A4V2NV36</accession>
<feature type="transmembrane region" description="Helical" evidence="10">
    <location>
        <begin position="187"/>
        <end position="212"/>
    </location>
</feature>
<keyword evidence="12" id="KW-1185">Reference proteome</keyword>
<dbReference type="InterPro" id="IPR050222">
    <property type="entry name" value="MATE_MdtK"/>
</dbReference>
<evidence type="ECO:0000313" key="12">
    <source>
        <dbReference type="Proteomes" id="UP000295443"/>
    </source>
</evidence>